<feature type="domain" description="Sulfotransferase" evidence="6">
    <location>
        <begin position="129"/>
        <end position="359"/>
    </location>
</feature>
<feature type="binding site" evidence="4">
    <location>
        <begin position="339"/>
        <end position="343"/>
    </location>
    <ligand>
        <name>3'-phosphoadenylyl sulfate</name>
        <dbReference type="ChEBI" id="CHEBI:58339"/>
    </ligand>
</feature>
<dbReference type="OMA" id="ISLYHTY"/>
<sequence>MAVSLTSRHKIVLVFLGLLLTLTVASRFWYSKHLHGLLCAARTFNQYAYSDADTTRTLESDGYLPVVMTEVSEEDVADKITDLKNHIRKQRITEEKQALELGIMSRQMKKRLKKQKNPSMGSVATQVLPKAIIIGVRKCGTRALLEMLETHPQIAACGPEVHFFDKNYDRGLDWYRRQMKPSVPGQITIEKSPSYFITETAPRDIHSMNKSIKLVVIVRDPTTRVISDYTQIASKGVSKLAGFEETVLSQGEVRTSYKAVQISMYSKHLQRWLDFFPLAQMHFVDGDKLIANPLPEMKKVERFLGLPDFISEKNFYYNNATGFYCLAGDLNSKCLSASKGREHPKVSTDVIRKLQDFFRPYNEQFFKMINQRFNWP</sequence>
<organism evidence="7 8">
    <name type="scientific">Patiria miniata</name>
    <name type="common">Bat star</name>
    <name type="synonym">Asterina miniata</name>
    <dbReference type="NCBI Taxonomy" id="46514"/>
    <lineage>
        <taxon>Eukaryota</taxon>
        <taxon>Metazoa</taxon>
        <taxon>Echinodermata</taxon>
        <taxon>Eleutherozoa</taxon>
        <taxon>Asterozoa</taxon>
        <taxon>Asteroidea</taxon>
        <taxon>Valvatacea</taxon>
        <taxon>Valvatida</taxon>
        <taxon>Asterinidae</taxon>
        <taxon>Patiria</taxon>
    </lineage>
</organism>
<accession>A0A914A129</accession>
<keyword evidence="5" id="KW-1015">Disulfide bond</keyword>
<dbReference type="FunFam" id="3.40.50.300:FF:002997">
    <property type="entry name" value="Sulfotransferase"/>
    <property type="match status" value="1"/>
</dbReference>
<dbReference type="Pfam" id="PF00685">
    <property type="entry name" value="Sulfotransfer_1"/>
    <property type="match status" value="1"/>
</dbReference>
<proteinExistence type="predicted"/>
<evidence type="ECO:0000313" key="8">
    <source>
        <dbReference type="Proteomes" id="UP000887568"/>
    </source>
</evidence>
<dbReference type="GO" id="GO:0008467">
    <property type="term" value="F:[heparan sulfate]-glucosamine 3-sulfotransferase activity"/>
    <property type="evidence" value="ECO:0007669"/>
    <property type="project" value="TreeGrafter"/>
</dbReference>
<keyword evidence="1" id="KW-0808">Transferase</keyword>
<dbReference type="PANTHER" id="PTHR10605">
    <property type="entry name" value="HEPARAN SULFATE SULFOTRANSFERASE"/>
    <property type="match status" value="1"/>
</dbReference>
<dbReference type="AlphaFoldDB" id="A0A914A129"/>
<dbReference type="OrthoDB" id="411451at2759"/>
<evidence type="ECO:0000313" key="7">
    <source>
        <dbReference type="EnsemblMetazoa" id="XP_038057583.1"/>
    </source>
</evidence>
<feature type="disulfide bond" evidence="5">
    <location>
        <begin position="325"/>
        <end position="334"/>
    </location>
</feature>
<reference evidence="7" key="1">
    <citation type="submission" date="2022-11" db="UniProtKB">
        <authorList>
            <consortium name="EnsemblMetazoa"/>
        </authorList>
    </citation>
    <scope>IDENTIFICATION</scope>
</reference>
<dbReference type="PANTHER" id="PTHR10605:SF65">
    <property type="entry name" value="GH20068P"/>
    <property type="match status" value="1"/>
</dbReference>
<protein>
    <recommendedName>
        <fullName evidence="6">Sulfotransferase domain-containing protein</fullName>
    </recommendedName>
</protein>
<evidence type="ECO:0000256" key="5">
    <source>
        <dbReference type="PIRSR" id="PIRSR637359-3"/>
    </source>
</evidence>
<dbReference type="InterPro" id="IPR027417">
    <property type="entry name" value="P-loop_NTPase"/>
</dbReference>
<dbReference type="EnsemblMetazoa" id="XM_038201655.1">
    <property type="protein sequence ID" value="XP_038057583.1"/>
    <property type="gene ID" value="LOC119729131"/>
</dbReference>
<dbReference type="InterPro" id="IPR000863">
    <property type="entry name" value="Sulfotransferase_dom"/>
</dbReference>
<dbReference type="InterPro" id="IPR037359">
    <property type="entry name" value="NST/OST"/>
</dbReference>
<name>A0A914A129_PATMI</name>
<evidence type="ECO:0000259" key="6">
    <source>
        <dbReference type="Pfam" id="PF00685"/>
    </source>
</evidence>
<evidence type="ECO:0000256" key="2">
    <source>
        <dbReference type="ARBA" id="ARBA00023180"/>
    </source>
</evidence>
<evidence type="ECO:0000256" key="4">
    <source>
        <dbReference type="PIRSR" id="PIRSR637359-2"/>
    </source>
</evidence>
<dbReference type="SUPFAM" id="SSF52540">
    <property type="entry name" value="P-loop containing nucleoside triphosphate hydrolases"/>
    <property type="match status" value="1"/>
</dbReference>
<dbReference type="Proteomes" id="UP000887568">
    <property type="component" value="Unplaced"/>
</dbReference>
<feature type="binding site" evidence="4">
    <location>
        <position position="324"/>
    </location>
    <ligand>
        <name>3'-phosphoadenylyl sulfate</name>
        <dbReference type="ChEBI" id="CHEBI:58339"/>
    </ligand>
</feature>
<feature type="active site" description="For sulfotransferase activity" evidence="3">
    <location>
        <position position="138"/>
    </location>
</feature>
<dbReference type="RefSeq" id="XP_038057583.1">
    <property type="nucleotide sequence ID" value="XM_038201655.1"/>
</dbReference>
<dbReference type="Gene3D" id="3.40.50.300">
    <property type="entry name" value="P-loop containing nucleotide triphosphate hydrolases"/>
    <property type="match status" value="1"/>
</dbReference>
<feature type="binding site" evidence="4">
    <location>
        <begin position="138"/>
        <end position="142"/>
    </location>
    <ligand>
        <name>3'-phosphoadenylyl sulfate</name>
        <dbReference type="ChEBI" id="CHEBI:58339"/>
    </ligand>
</feature>
<keyword evidence="8" id="KW-1185">Reference proteome</keyword>
<evidence type="ECO:0000256" key="3">
    <source>
        <dbReference type="PIRSR" id="PIRSR637359-1"/>
    </source>
</evidence>
<keyword evidence="2" id="KW-0325">Glycoprotein</keyword>
<evidence type="ECO:0000256" key="1">
    <source>
        <dbReference type="ARBA" id="ARBA00022679"/>
    </source>
</evidence>
<feature type="binding site" evidence="4">
    <location>
        <position position="227"/>
    </location>
    <ligand>
        <name>3'-phosphoadenylyl sulfate</name>
        <dbReference type="ChEBI" id="CHEBI:58339"/>
    </ligand>
</feature>
<dbReference type="GeneID" id="119729131"/>
<feature type="binding site" evidence="4">
    <location>
        <position position="219"/>
    </location>
    <ligand>
        <name>3'-phosphoadenylyl sulfate</name>
        <dbReference type="ChEBI" id="CHEBI:58339"/>
    </ligand>
</feature>